<proteinExistence type="inferred from homology"/>
<dbReference type="KEGG" id="cre:CHLRE_17g713700v5"/>
<dbReference type="PANTHER" id="PTHR28657:SF5">
    <property type="entry name" value="INDOLEAMINE 2,3-DIOXYGENASE"/>
    <property type="match status" value="1"/>
</dbReference>
<dbReference type="Gramene" id="PNW70291">
    <property type="protein sequence ID" value="PNW70291"/>
    <property type="gene ID" value="CHLRE_17g713700v5"/>
</dbReference>
<name>A0A2K3CPS1_CHLRE</name>
<dbReference type="GeneID" id="66056978"/>
<dbReference type="OrthoDB" id="540174at2759"/>
<dbReference type="Pfam" id="PF01231">
    <property type="entry name" value="IDO"/>
    <property type="match status" value="1"/>
</dbReference>
<dbReference type="AlphaFoldDB" id="A0A2K3CPS1"/>
<evidence type="ECO:0000313" key="5">
    <source>
        <dbReference type="EMBL" id="PNW70291.1"/>
    </source>
</evidence>
<reference evidence="5 6" key="1">
    <citation type="journal article" date="2007" name="Science">
        <title>The Chlamydomonas genome reveals the evolution of key animal and plant functions.</title>
        <authorList>
            <person name="Merchant S.S."/>
            <person name="Prochnik S.E."/>
            <person name="Vallon O."/>
            <person name="Harris E.H."/>
            <person name="Karpowicz S.J."/>
            <person name="Witman G.B."/>
            <person name="Terry A."/>
            <person name="Salamov A."/>
            <person name="Fritz-Laylin L.K."/>
            <person name="Marechal-Drouard L."/>
            <person name="Marshall W.F."/>
            <person name="Qu L.H."/>
            <person name="Nelson D.R."/>
            <person name="Sanderfoot A.A."/>
            <person name="Spalding M.H."/>
            <person name="Kapitonov V.V."/>
            <person name="Ren Q."/>
            <person name="Ferris P."/>
            <person name="Lindquist E."/>
            <person name="Shapiro H."/>
            <person name="Lucas S.M."/>
            <person name="Grimwood J."/>
            <person name="Schmutz J."/>
            <person name="Cardol P."/>
            <person name="Cerutti H."/>
            <person name="Chanfreau G."/>
            <person name="Chen C.L."/>
            <person name="Cognat V."/>
            <person name="Croft M.T."/>
            <person name="Dent R."/>
            <person name="Dutcher S."/>
            <person name="Fernandez E."/>
            <person name="Fukuzawa H."/>
            <person name="Gonzalez-Ballester D."/>
            <person name="Gonzalez-Halphen D."/>
            <person name="Hallmann A."/>
            <person name="Hanikenne M."/>
            <person name="Hippler M."/>
            <person name="Inwood W."/>
            <person name="Jabbari K."/>
            <person name="Kalanon M."/>
            <person name="Kuras R."/>
            <person name="Lefebvre P.A."/>
            <person name="Lemaire S.D."/>
            <person name="Lobanov A.V."/>
            <person name="Lohr M."/>
            <person name="Manuell A."/>
            <person name="Meier I."/>
            <person name="Mets L."/>
            <person name="Mittag M."/>
            <person name="Mittelmeier T."/>
            <person name="Moroney J.V."/>
            <person name="Moseley J."/>
            <person name="Napoli C."/>
            <person name="Nedelcu A.M."/>
            <person name="Niyogi K."/>
            <person name="Novoselov S.V."/>
            <person name="Paulsen I.T."/>
            <person name="Pazour G."/>
            <person name="Purton S."/>
            <person name="Ral J.P."/>
            <person name="Riano-Pachon D.M."/>
            <person name="Riekhof W."/>
            <person name="Rymarquis L."/>
            <person name="Schroda M."/>
            <person name="Stern D."/>
            <person name="Umen J."/>
            <person name="Willows R."/>
            <person name="Wilson N."/>
            <person name="Zimmer S.L."/>
            <person name="Allmer J."/>
            <person name="Balk J."/>
            <person name="Bisova K."/>
            <person name="Chen C.J."/>
            <person name="Elias M."/>
            <person name="Gendler K."/>
            <person name="Hauser C."/>
            <person name="Lamb M.R."/>
            <person name="Ledford H."/>
            <person name="Long J.C."/>
            <person name="Minagawa J."/>
            <person name="Page M.D."/>
            <person name="Pan J."/>
            <person name="Pootakham W."/>
            <person name="Roje S."/>
            <person name="Rose A."/>
            <person name="Stahlberg E."/>
            <person name="Terauchi A.M."/>
            <person name="Yang P."/>
            <person name="Ball S."/>
            <person name="Bowler C."/>
            <person name="Dieckmann C.L."/>
            <person name="Gladyshev V.N."/>
            <person name="Green P."/>
            <person name="Jorgensen R."/>
            <person name="Mayfield S."/>
            <person name="Mueller-Roeber B."/>
            <person name="Rajamani S."/>
            <person name="Sayre R.T."/>
            <person name="Brokstein P."/>
            <person name="Dubchak I."/>
            <person name="Goodstein D."/>
            <person name="Hornick L."/>
            <person name="Huang Y.W."/>
            <person name="Jhaveri J."/>
            <person name="Luo Y."/>
            <person name="Martinez D."/>
            <person name="Ngau W.C."/>
            <person name="Otillar B."/>
            <person name="Poliakov A."/>
            <person name="Porter A."/>
            <person name="Szajkowski L."/>
            <person name="Werner G."/>
            <person name="Zhou K."/>
            <person name="Grigoriev I.V."/>
            <person name="Rokhsar D.S."/>
            <person name="Grossman A.R."/>
        </authorList>
    </citation>
    <scope>NUCLEOTIDE SEQUENCE [LARGE SCALE GENOMIC DNA]</scope>
    <source>
        <strain evidence="6">CC-503</strain>
    </source>
</reference>
<evidence type="ECO:0000313" key="6">
    <source>
        <dbReference type="Proteomes" id="UP000006906"/>
    </source>
</evidence>
<keyword evidence="2" id="KW-0479">Metal-binding</keyword>
<evidence type="ECO:0008006" key="7">
    <source>
        <dbReference type="Google" id="ProtNLM"/>
    </source>
</evidence>
<sequence>MLQGRIAAVDQRTSVRRSGMHVRRDARAGSVRSAAAVLWARPDAQGFLPAIEPQVRIQLDDPAVQEWEQALHELPGAFGAGSGTQLRERLRRLPPFPTDRLLPPWTSPGRIPSLQPPLACIGGGGTGGSRSGGGGGSGGGGMTGDVEDRLLLPAQDAADHPPAGAVEPEAPTSGGFLDDGNAWRAYLVLSFLAHAYVWCEPGPPPAVLPAVLAVPWARVAAAVGMPPILTYATYNLYNWRRLNPELPPVLQNLSSINNFLGGPDEEWFRLVHVDIETRAGPAVAGLARLQQAAAQDDAGAVLMGLSAISESLRAMQTTLARIGECCDPDQYYSRVRPPIAGWRNNPLLPYGLVYEGVYGGAPVQLYGATGAQSSVVPAFDRVLDIRHEQGRLRDYLGTMVAHMPPPHRAFLAALAAANNNTGTGTGNRTNSGASTNSSGGAGRGQDGGAGQPVAAANVRAYVLAAAATGSGHPRGGELRDAYDCTVGELDRFRSLHRSVAQRYIVQPATATTTAPASTATATTTAPASASASASTAASTSTSAHLHTHATSITAVGSTAAGAASPSAPPPPPPAPLPTRGGVGQPDGLLASGTLASGVAAAVGTAVETAVALAGVTGTGGSDVIPALTAFRDATRRHKIARSD</sequence>
<organism evidence="5 6">
    <name type="scientific">Chlamydomonas reinhardtii</name>
    <name type="common">Chlamydomonas smithii</name>
    <dbReference type="NCBI Taxonomy" id="3055"/>
    <lineage>
        <taxon>Eukaryota</taxon>
        <taxon>Viridiplantae</taxon>
        <taxon>Chlorophyta</taxon>
        <taxon>core chlorophytes</taxon>
        <taxon>Chlorophyceae</taxon>
        <taxon>CS clade</taxon>
        <taxon>Chlamydomonadales</taxon>
        <taxon>Chlamydomonadaceae</taxon>
        <taxon>Chlamydomonas</taxon>
    </lineage>
</organism>
<keyword evidence="6" id="KW-1185">Reference proteome</keyword>
<evidence type="ECO:0000256" key="2">
    <source>
        <dbReference type="ARBA" id="ARBA00022723"/>
    </source>
</evidence>
<keyword evidence="3" id="KW-0408">Iron</keyword>
<dbReference type="GO" id="GO:0016702">
    <property type="term" value="F:oxidoreductase activity, acting on single donors with incorporation of molecular oxygen, incorporation of two atoms of oxygen"/>
    <property type="evidence" value="ECO:0007669"/>
    <property type="project" value="UniProtKB-ARBA"/>
</dbReference>
<feature type="compositionally biased region" description="Gly residues" evidence="4">
    <location>
        <begin position="439"/>
        <end position="450"/>
    </location>
</feature>
<dbReference type="InterPro" id="IPR000898">
    <property type="entry name" value="Indolamine_dOase"/>
</dbReference>
<evidence type="ECO:0000256" key="1">
    <source>
        <dbReference type="ARBA" id="ARBA00007119"/>
    </source>
</evidence>
<feature type="region of interest" description="Disordered" evidence="4">
    <location>
        <begin position="557"/>
        <end position="588"/>
    </location>
</feature>
<dbReference type="GO" id="GO:0020037">
    <property type="term" value="F:heme binding"/>
    <property type="evidence" value="ECO:0007669"/>
    <property type="project" value="InterPro"/>
</dbReference>
<feature type="compositionally biased region" description="Pro residues" evidence="4">
    <location>
        <begin position="566"/>
        <end position="576"/>
    </location>
</feature>
<dbReference type="GO" id="GO:0019441">
    <property type="term" value="P:L-tryptophan catabolic process to kynurenine"/>
    <property type="evidence" value="ECO:0007669"/>
    <property type="project" value="InterPro"/>
</dbReference>
<dbReference type="InParanoid" id="A0A2K3CPS1"/>
<feature type="region of interest" description="Disordered" evidence="4">
    <location>
        <begin position="421"/>
        <end position="451"/>
    </location>
</feature>
<dbReference type="Proteomes" id="UP000006906">
    <property type="component" value="Chromosome 17"/>
</dbReference>
<feature type="compositionally biased region" description="Gly residues" evidence="4">
    <location>
        <begin position="124"/>
        <end position="143"/>
    </location>
</feature>
<dbReference type="RefSeq" id="XP_042914587.1">
    <property type="nucleotide sequence ID" value="XM_043072128.1"/>
</dbReference>
<comment type="similarity">
    <text evidence="1">Belongs to the indoleamine 2,3-dioxygenase family.</text>
</comment>
<evidence type="ECO:0000256" key="4">
    <source>
        <dbReference type="SAM" id="MobiDB-lite"/>
    </source>
</evidence>
<dbReference type="InterPro" id="IPR037217">
    <property type="entry name" value="Trp/Indoleamine_2_3_dOase-like"/>
</dbReference>
<feature type="region of interest" description="Disordered" evidence="4">
    <location>
        <begin position="124"/>
        <end position="146"/>
    </location>
</feature>
<dbReference type="SUPFAM" id="SSF140959">
    <property type="entry name" value="Indolic compounds 2,3-dioxygenase-like"/>
    <property type="match status" value="1"/>
</dbReference>
<dbReference type="EMBL" id="CM008978">
    <property type="protein sequence ID" value="PNW70291.1"/>
    <property type="molecule type" value="Genomic_DNA"/>
</dbReference>
<dbReference type="GO" id="GO:0046872">
    <property type="term" value="F:metal ion binding"/>
    <property type="evidence" value="ECO:0007669"/>
    <property type="project" value="UniProtKB-KW"/>
</dbReference>
<dbReference type="Gene3D" id="1.20.58.480">
    <property type="match status" value="1"/>
</dbReference>
<dbReference type="PANTHER" id="PTHR28657">
    <property type="entry name" value="INDOLEAMINE 2,3-DIOXYGENASE"/>
    <property type="match status" value="1"/>
</dbReference>
<protein>
    <recommendedName>
        <fullName evidence="7">Indoleamine 2,3-dioxygenase</fullName>
    </recommendedName>
</protein>
<accession>A0A2K3CPS1</accession>
<gene>
    <name evidence="5" type="ORF">CHLRE_17g713700v5</name>
</gene>
<evidence type="ECO:0000256" key="3">
    <source>
        <dbReference type="ARBA" id="ARBA00023004"/>
    </source>
</evidence>
<feature type="compositionally biased region" description="Low complexity" evidence="4">
    <location>
        <begin position="421"/>
        <end position="438"/>
    </location>
</feature>